<proteinExistence type="predicted"/>
<evidence type="ECO:0000256" key="3">
    <source>
        <dbReference type="SAM" id="MobiDB-lite"/>
    </source>
</evidence>
<evidence type="ECO:0000259" key="4">
    <source>
        <dbReference type="Pfam" id="PF06414"/>
    </source>
</evidence>
<evidence type="ECO:0000256" key="2">
    <source>
        <dbReference type="ARBA" id="ARBA00022840"/>
    </source>
</evidence>
<dbReference type="InterPro" id="IPR027417">
    <property type="entry name" value="P-loop_NTPase"/>
</dbReference>
<dbReference type="PANTHER" id="PTHR39206:SF1">
    <property type="entry name" value="SLL8004 PROTEIN"/>
    <property type="match status" value="1"/>
</dbReference>
<dbReference type="PANTHER" id="PTHR39206">
    <property type="entry name" value="SLL8004 PROTEIN"/>
    <property type="match status" value="1"/>
</dbReference>
<evidence type="ECO:0000313" key="6">
    <source>
        <dbReference type="RefSeq" id="WP_235839879.1"/>
    </source>
</evidence>
<reference evidence="6" key="1">
    <citation type="journal article" date="2003" name="Proc. Natl. Acad. Sci. U.S.A.">
        <title>Crystal structure of the plasmid maintenance system epsilon/zeta: Functional mechanism of toxin zeta and inactivation by epsilon2zeta2 complex formation.</title>
        <authorList>
            <person name="Meinhart A."/>
            <person name="Alonso J.C."/>
            <person name="Strater N."/>
            <person name="Saenger W."/>
        </authorList>
    </citation>
    <scope>NUCLEOTIDE SEQUENCE</scope>
</reference>
<evidence type="ECO:0000313" key="5">
    <source>
        <dbReference type="Proteomes" id="UP000675920"/>
    </source>
</evidence>
<keyword evidence="1" id="KW-0547">Nucleotide-binding</keyword>
<feature type="domain" description="Zeta toxin" evidence="4">
    <location>
        <begin position="23"/>
        <end position="168"/>
    </location>
</feature>
<dbReference type="AlphaFoldDB" id="A0A9U5H1E8"/>
<reference evidence="6" key="2">
    <citation type="submission" date="2025-08" db="UniProtKB">
        <authorList>
            <consortium name="RefSeq"/>
        </authorList>
    </citation>
    <scope>IDENTIFICATION</scope>
</reference>
<feature type="compositionally biased region" description="Low complexity" evidence="3">
    <location>
        <begin position="1"/>
        <end position="23"/>
    </location>
</feature>
<keyword evidence="5" id="KW-1185">Reference proteome</keyword>
<keyword evidence="2" id="KW-0067">ATP-binding</keyword>
<dbReference type="SUPFAM" id="SSF52540">
    <property type="entry name" value="P-loop containing nucleoside triphosphate hydrolases"/>
    <property type="match status" value="1"/>
</dbReference>
<organism evidence="5 6">
    <name type="scientific">Derxia gummosa DSM 723</name>
    <dbReference type="NCBI Taxonomy" id="1121388"/>
    <lineage>
        <taxon>Bacteria</taxon>
        <taxon>Pseudomonadati</taxon>
        <taxon>Pseudomonadota</taxon>
        <taxon>Betaproteobacteria</taxon>
        <taxon>Burkholderiales</taxon>
        <taxon>Alcaligenaceae</taxon>
        <taxon>Derxia</taxon>
    </lineage>
</organism>
<dbReference type="Gene3D" id="3.40.50.300">
    <property type="entry name" value="P-loop containing nucleotide triphosphate hydrolases"/>
    <property type="match status" value="1"/>
</dbReference>
<dbReference type="Proteomes" id="UP000675920">
    <property type="component" value="Unplaced"/>
</dbReference>
<dbReference type="GO" id="GO:0005524">
    <property type="term" value="F:ATP binding"/>
    <property type="evidence" value="ECO:0007669"/>
    <property type="project" value="UniProtKB-KW"/>
</dbReference>
<dbReference type="GO" id="GO:0016301">
    <property type="term" value="F:kinase activity"/>
    <property type="evidence" value="ECO:0007669"/>
    <property type="project" value="InterPro"/>
</dbReference>
<feature type="region of interest" description="Disordered" evidence="3">
    <location>
        <begin position="1"/>
        <end position="24"/>
    </location>
</feature>
<sequence>MPTAAVASTSASSAAPPADGAVPRPTIRVLAGTNGAGKSSVAGAMLRAAGGDWFNPDAVARRLRDAHPDLDQATANGLAWQAGKSLLERAIAGRLDFNFETTLGASTLPALLARAADAGFAVRVWYVGLESVELHLKRVAERVAKGGHDIPEADIRRRYDAGRRNLVALLPRLAELKLFDNSAEGDPQAGISPQPHALLHWKDGRLLAMCEPAAMPGWAKPIAAAVLRLAAG</sequence>
<name>A0A9U5H1E8_9BURK</name>
<dbReference type="RefSeq" id="WP_235839879.1">
    <property type="nucleotide sequence ID" value="NZ_AXWS01000007.1"/>
</dbReference>
<protein>
    <submittedName>
        <fullName evidence="6">Zeta toxin family protein</fullName>
    </submittedName>
</protein>
<dbReference type="InterPro" id="IPR010488">
    <property type="entry name" value="Zeta_toxin_domain"/>
</dbReference>
<evidence type="ECO:0000256" key="1">
    <source>
        <dbReference type="ARBA" id="ARBA00022741"/>
    </source>
</evidence>
<accession>A0A9U5H1E8</accession>
<dbReference type="Pfam" id="PF06414">
    <property type="entry name" value="Zeta_toxin"/>
    <property type="match status" value="1"/>
</dbReference>